<dbReference type="EMBL" id="JBJKFK010000867">
    <property type="protein sequence ID" value="KAL3314938.1"/>
    <property type="molecule type" value="Genomic_DNA"/>
</dbReference>
<dbReference type="PANTHER" id="PTHR16537:SF1">
    <property type="entry name" value="PROTEIN ZNRD2"/>
    <property type="match status" value="1"/>
</dbReference>
<dbReference type="AlphaFoldDB" id="A0ABD2Q6B2"/>
<name>A0ABD2Q6B2_9PLAT</name>
<sequence length="152" mass="16505">MADASHSTFSPAASFRLVDAQSRGEKPSGMGEYLLRGWIMLNDACDKCGTILLQSKAGKKICVGCREDPTEMANSRPSTPGFMNGYTSKHSTLPRTSGTGPPGHDLRQALREKVNFCMTKLVATEDPVEIERWAKSIDSLGKAASTLDFLYS</sequence>
<dbReference type="Proteomes" id="UP001626550">
    <property type="component" value="Unassembled WGS sequence"/>
</dbReference>
<comment type="caution">
    <text evidence="1">The sequence shown here is derived from an EMBL/GenBank/DDBJ whole genome shotgun (WGS) entry which is preliminary data.</text>
</comment>
<proteinExistence type="predicted"/>
<keyword evidence="2" id="KW-1185">Reference proteome</keyword>
<protein>
    <submittedName>
        <fullName evidence="1">Protein ZNRD2</fullName>
    </submittedName>
</protein>
<evidence type="ECO:0000313" key="1">
    <source>
        <dbReference type="EMBL" id="KAL3314938.1"/>
    </source>
</evidence>
<accession>A0ABD2Q6B2</accession>
<dbReference type="InterPro" id="IPR009563">
    <property type="entry name" value="SSSCA1"/>
</dbReference>
<dbReference type="InterPro" id="IPR051888">
    <property type="entry name" value="UPF0148_domain"/>
</dbReference>
<gene>
    <name evidence="1" type="primary">SSSCA1</name>
    <name evidence="1" type="ORF">Ciccas_006433</name>
</gene>
<dbReference type="Pfam" id="PF06677">
    <property type="entry name" value="Auto_anti-p27"/>
    <property type="match status" value="1"/>
</dbReference>
<dbReference type="PANTHER" id="PTHR16537">
    <property type="entry name" value="SJOEGREN SYNDROME/SCLERODERMA AUTOANTIGEN 1"/>
    <property type="match status" value="1"/>
</dbReference>
<evidence type="ECO:0000313" key="2">
    <source>
        <dbReference type="Proteomes" id="UP001626550"/>
    </source>
</evidence>
<organism evidence="1 2">
    <name type="scientific">Cichlidogyrus casuarinus</name>
    <dbReference type="NCBI Taxonomy" id="1844966"/>
    <lineage>
        <taxon>Eukaryota</taxon>
        <taxon>Metazoa</taxon>
        <taxon>Spiralia</taxon>
        <taxon>Lophotrochozoa</taxon>
        <taxon>Platyhelminthes</taxon>
        <taxon>Monogenea</taxon>
        <taxon>Monopisthocotylea</taxon>
        <taxon>Dactylogyridea</taxon>
        <taxon>Ancyrocephalidae</taxon>
        <taxon>Cichlidogyrus</taxon>
    </lineage>
</organism>
<reference evidence="1 2" key="1">
    <citation type="submission" date="2024-11" db="EMBL/GenBank/DDBJ databases">
        <title>Adaptive evolution of stress response genes in parasites aligns with host niche diversity.</title>
        <authorList>
            <person name="Hahn C."/>
            <person name="Resl P."/>
        </authorList>
    </citation>
    <scope>NUCLEOTIDE SEQUENCE [LARGE SCALE GENOMIC DNA]</scope>
    <source>
        <strain evidence="1">EGGRZ-B1_66</strain>
        <tissue evidence="1">Body</tissue>
    </source>
</reference>